<dbReference type="OrthoDB" id="6160351at2"/>
<comment type="caution">
    <text evidence="3">The sequence shown here is derived from an EMBL/GenBank/DDBJ whole genome shotgun (WGS) entry which is preliminary data.</text>
</comment>
<keyword evidence="2" id="KW-0812">Transmembrane</keyword>
<keyword evidence="2" id="KW-1133">Transmembrane helix</keyword>
<dbReference type="EMBL" id="RFFM01000001">
    <property type="protein sequence ID" value="RMH91595.1"/>
    <property type="molecule type" value="Genomic_DNA"/>
</dbReference>
<sequence>MLNPDPFYSPGAYDPEQIPDQPPAEKQPWLRRFGSVRLPWGKTQDLVPIDILNNSKPSELRLVESVKKEKAEQLEQGIYVPKLLEHLDLHARMDNEKVRHAQLPASSKFWIYIQIFGKGGLIILSPFIFFSCLAVASIMEGDYLSSFFEVLFEVSVYFIFPPLIMWGVGSLIINHFPKLWIKPSRGPLWEFNRRTGLVTVFDYDNNGEYKKNGSIGEKIAPFYEFDAYITTTPDRQGLPNNVLCVVHRYQDIWINMANFVGPSGSTSVPCALWDYLQNYMDISKPLPDTPELEAYRHLDPTTAEHDSQIGREPRYWRDMDDATFKAKVREITERLPQINTFNRPNLMAQHVSYGLSDSRK</sequence>
<accession>A0A3M2HTJ7</accession>
<gene>
    <name evidence="3" type="ORF">EA797_02270</name>
</gene>
<feature type="region of interest" description="Disordered" evidence="1">
    <location>
        <begin position="1"/>
        <end position="26"/>
    </location>
</feature>
<dbReference type="AlphaFoldDB" id="A0A3M2HTJ7"/>
<evidence type="ECO:0000256" key="2">
    <source>
        <dbReference type="SAM" id="Phobius"/>
    </source>
</evidence>
<keyword evidence="2" id="KW-0472">Membrane</keyword>
<dbReference type="Proteomes" id="UP000269774">
    <property type="component" value="Unassembled WGS sequence"/>
</dbReference>
<keyword evidence="4" id="KW-1185">Reference proteome</keyword>
<proteinExistence type="predicted"/>
<feature type="transmembrane region" description="Helical" evidence="2">
    <location>
        <begin position="156"/>
        <end position="176"/>
    </location>
</feature>
<evidence type="ECO:0000256" key="1">
    <source>
        <dbReference type="SAM" id="MobiDB-lite"/>
    </source>
</evidence>
<evidence type="ECO:0000313" key="3">
    <source>
        <dbReference type="EMBL" id="RMH91595.1"/>
    </source>
</evidence>
<reference evidence="3 4" key="1">
    <citation type="submission" date="2018-10" db="EMBL/GenBank/DDBJ databases">
        <title>Pseudomonas zhaodongensis NEAU-ST5-21(T) genome.</title>
        <authorList>
            <person name="Peng J."/>
            <person name="Liu Z.-P."/>
        </authorList>
    </citation>
    <scope>NUCLEOTIDE SEQUENCE [LARGE SCALE GENOMIC DNA]</scope>
    <source>
        <strain evidence="3 4">NEAU-ST5-21</strain>
    </source>
</reference>
<name>A0A3M2HTJ7_9GAMM</name>
<organism evidence="3 4">
    <name type="scientific">Stutzerimonas zhaodongensis</name>
    <dbReference type="NCBI Taxonomy" id="1176257"/>
    <lineage>
        <taxon>Bacteria</taxon>
        <taxon>Pseudomonadati</taxon>
        <taxon>Pseudomonadota</taxon>
        <taxon>Gammaproteobacteria</taxon>
        <taxon>Pseudomonadales</taxon>
        <taxon>Pseudomonadaceae</taxon>
        <taxon>Stutzerimonas</taxon>
    </lineage>
</organism>
<dbReference type="RefSeq" id="WP_122163567.1">
    <property type="nucleotide sequence ID" value="NZ_JAMOIB010000003.1"/>
</dbReference>
<feature type="transmembrane region" description="Helical" evidence="2">
    <location>
        <begin position="109"/>
        <end position="136"/>
    </location>
</feature>
<protein>
    <submittedName>
        <fullName evidence="3">Uncharacterized protein</fullName>
    </submittedName>
</protein>
<evidence type="ECO:0000313" key="4">
    <source>
        <dbReference type="Proteomes" id="UP000269774"/>
    </source>
</evidence>